<comment type="similarity">
    <text evidence="1 4">Belongs to the peptidase A1 family.</text>
</comment>
<dbReference type="Pfam" id="PF00026">
    <property type="entry name" value="Asp"/>
    <property type="match status" value="1"/>
</dbReference>
<feature type="chain" id="PRO_5041217141" evidence="5">
    <location>
        <begin position="18"/>
        <end position="406"/>
    </location>
</feature>
<reference evidence="7" key="1">
    <citation type="submission" date="2022-08" db="EMBL/GenBank/DDBJ databases">
        <authorList>
            <consortium name="DOE Joint Genome Institute"/>
            <person name="Min B."/>
            <person name="Riley R."/>
            <person name="Sierra-Patev S."/>
            <person name="Naranjo-Ortiz M."/>
            <person name="Looney B."/>
            <person name="Konkel Z."/>
            <person name="Slot J.C."/>
            <person name="Sakamoto Y."/>
            <person name="Steenwyk J.L."/>
            <person name="Rokas A."/>
            <person name="Carro J."/>
            <person name="Camarero S."/>
            <person name="Ferreira P."/>
            <person name="Molpeceres G."/>
            <person name="Ruiz-Duenas F.J."/>
            <person name="Serrano A."/>
            <person name="Henrissat B."/>
            <person name="Drula E."/>
            <person name="Hughes K.W."/>
            <person name="Mata J.L."/>
            <person name="Ishikawa N.K."/>
            <person name="Vargas-Isla R."/>
            <person name="Ushijima S."/>
            <person name="Smith C.A."/>
            <person name="Ahrendt S."/>
            <person name="Andreopoulos W."/>
            <person name="He G."/>
            <person name="Labutti K."/>
            <person name="Lipzen A."/>
            <person name="Ng V."/>
            <person name="Sandor L."/>
            <person name="Barry K."/>
            <person name="Martinez A.T."/>
            <person name="Xiao Y."/>
            <person name="Gibbons J.G."/>
            <person name="Terashima K."/>
            <person name="Hibbett D.S."/>
            <person name="Grigoriev I.V."/>
        </authorList>
    </citation>
    <scope>NUCLEOTIDE SEQUENCE</scope>
    <source>
        <strain evidence="7">TFB10291</strain>
    </source>
</reference>
<dbReference type="GO" id="GO:0006508">
    <property type="term" value="P:proteolysis"/>
    <property type="evidence" value="ECO:0007669"/>
    <property type="project" value="UniProtKB-KW"/>
</dbReference>
<protein>
    <submittedName>
        <fullName evidence="7">Family A1 protease</fullName>
    </submittedName>
</protein>
<keyword evidence="5" id="KW-0732">Signal</keyword>
<organism evidence="7 8">
    <name type="scientific">Lentinula aff. detonsa</name>
    <dbReference type="NCBI Taxonomy" id="2804958"/>
    <lineage>
        <taxon>Eukaryota</taxon>
        <taxon>Fungi</taxon>
        <taxon>Dikarya</taxon>
        <taxon>Basidiomycota</taxon>
        <taxon>Agaricomycotina</taxon>
        <taxon>Agaricomycetes</taxon>
        <taxon>Agaricomycetidae</taxon>
        <taxon>Agaricales</taxon>
        <taxon>Marasmiineae</taxon>
        <taxon>Omphalotaceae</taxon>
        <taxon>Lentinula</taxon>
    </lineage>
</organism>
<dbReference type="InterPro" id="IPR001969">
    <property type="entry name" value="Aspartic_peptidase_AS"/>
</dbReference>
<dbReference type="InterPro" id="IPR021109">
    <property type="entry name" value="Peptidase_aspartic_dom_sf"/>
</dbReference>
<dbReference type="AlphaFoldDB" id="A0AA38NJK3"/>
<evidence type="ECO:0000256" key="4">
    <source>
        <dbReference type="RuleBase" id="RU000454"/>
    </source>
</evidence>
<evidence type="ECO:0000256" key="5">
    <source>
        <dbReference type="SAM" id="SignalP"/>
    </source>
</evidence>
<evidence type="ECO:0000256" key="1">
    <source>
        <dbReference type="ARBA" id="ARBA00007447"/>
    </source>
</evidence>
<dbReference type="InterPro" id="IPR034164">
    <property type="entry name" value="Pepsin-like_dom"/>
</dbReference>
<dbReference type="EMBL" id="MU793537">
    <property type="protein sequence ID" value="KAJ3781638.1"/>
    <property type="molecule type" value="Genomic_DNA"/>
</dbReference>
<dbReference type="Proteomes" id="UP001163798">
    <property type="component" value="Unassembled WGS sequence"/>
</dbReference>
<dbReference type="PROSITE" id="PS51767">
    <property type="entry name" value="PEPTIDASE_A1"/>
    <property type="match status" value="1"/>
</dbReference>
<dbReference type="PRINTS" id="PR00792">
    <property type="entry name" value="PEPSIN"/>
</dbReference>
<dbReference type="PANTHER" id="PTHR47966:SF51">
    <property type="entry name" value="BETA-SITE APP-CLEAVING ENZYME, ISOFORM A-RELATED"/>
    <property type="match status" value="1"/>
</dbReference>
<keyword evidence="4 7" id="KW-0645">Protease</keyword>
<keyword evidence="8" id="KW-1185">Reference proteome</keyword>
<evidence type="ECO:0000256" key="3">
    <source>
        <dbReference type="PIRSR" id="PIRSR601461-1"/>
    </source>
</evidence>
<proteinExistence type="inferred from homology"/>
<evidence type="ECO:0000256" key="2">
    <source>
        <dbReference type="ARBA" id="ARBA00022750"/>
    </source>
</evidence>
<dbReference type="GO" id="GO:0004190">
    <property type="term" value="F:aspartic-type endopeptidase activity"/>
    <property type="evidence" value="ECO:0007669"/>
    <property type="project" value="UniProtKB-KW"/>
</dbReference>
<dbReference type="CDD" id="cd05471">
    <property type="entry name" value="pepsin_like"/>
    <property type="match status" value="1"/>
</dbReference>
<gene>
    <name evidence="7" type="ORF">GGU10DRAFT_366099</name>
</gene>
<accession>A0AA38NJK3</accession>
<feature type="signal peptide" evidence="5">
    <location>
        <begin position="1"/>
        <end position="17"/>
    </location>
</feature>
<evidence type="ECO:0000259" key="6">
    <source>
        <dbReference type="PROSITE" id="PS51767"/>
    </source>
</evidence>
<comment type="caution">
    <text evidence="7">The sequence shown here is derived from an EMBL/GenBank/DDBJ whole genome shotgun (WGS) entry which is preliminary data.</text>
</comment>
<sequence length="406" mass="43601">MICPFVVLSLLVFGVAAAPLAPSQSSSLSIPIQKHVNVTGGHNLVNAGHSRARSFRDRTVSKHNSSTKRQEVPVVNEAITYIAEIAVGSDNQTFHLLVDTGSSNTWVGANASYTYVPSSSSVWTDDIVIVDYGSGYFFGYEYYDTVTLSNDLVITNQSIGVADFQQGFTSMDGVLGIGPVDLTDGTILGSLAPVTTVPTVSDNLFNQGVISTEVIGVSFVPTTGAANEPDGELIFGDVGGSSRYTGQITYTPRETDYWGITQSISYGDTEIMASAIGVVDTGTTLNYMPTDTFNAYINTTGGIYDEVTGLYEITEEQYNALDDLIFTIGGTDFPLTPNAQIWPRDLNENIGGEAGKIYLAAVATEPVENLNFINGYVFLERYFSIFDNSNSRVGFAVTPYTNATTN</sequence>
<dbReference type="InterPro" id="IPR001461">
    <property type="entry name" value="Aspartic_peptidase_A1"/>
</dbReference>
<dbReference type="PROSITE" id="PS00141">
    <property type="entry name" value="ASP_PROTEASE"/>
    <property type="match status" value="2"/>
</dbReference>
<evidence type="ECO:0000313" key="8">
    <source>
        <dbReference type="Proteomes" id="UP001163798"/>
    </source>
</evidence>
<evidence type="ECO:0000313" key="7">
    <source>
        <dbReference type="EMBL" id="KAJ3781638.1"/>
    </source>
</evidence>
<feature type="active site" evidence="3">
    <location>
        <position position="280"/>
    </location>
</feature>
<feature type="domain" description="Peptidase A1" evidence="6">
    <location>
        <begin position="81"/>
        <end position="396"/>
    </location>
</feature>
<dbReference type="PANTHER" id="PTHR47966">
    <property type="entry name" value="BETA-SITE APP-CLEAVING ENZYME, ISOFORM A-RELATED"/>
    <property type="match status" value="1"/>
</dbReference>
<feature type="active site" evidence="3">
    <location>
        <position position="99"/>
    </location>
</feature>
<dbReference type="Gene3D" id="2.40.70.10">
    <property type="entry name" value="Acid Proteases"/>
    <property type="match status" value="2"/>
</dbReference>
<keyword evidence="2 4" id="KW-0064">Aspartyl protease</keyword>
<dbReference type="InterPro" id="IPR033121">
    <property type="entry name" value="PEPTIDASE_A1"/>
</dbReference>
<dbReference type="SUPFAM" id="SSF50630">
    <property type="entry name" value="Acid proteases"/>
    <property type="match status" value="1"/>
</dbReference>
<name>A0AA38NJK3_9AGAR</name>
<keyword evidence="4" id="KW-0378">Hydrolase</keyword>